<accession>C8V6U1</accession>
<dbReference type="eggNOG" id="ENOG502S31A">
    <property type="taxonomic scope" value="Eukaryota"/>
</dbReference>
<reference evidence="3" key="2">
    <citation type="journal article" date="2009" name="Fungal Genet. Biol.">
        <title>The 2008 update of the Aspergillus nidulans genome annotation: a community effort.</title>
        <authorList>
            <person name="Wortman J.R."/>
            <person name="Gilsenan J.M."/>
            <person name="Joardar V."/>
            <person name="Deegan J."/>
            <person name="Clutterbuck J."/>
            <person name="Andersen M.R."/>
            <person name="Archer D."/>
            <person name="Bencina M."/>
            <person name="Braus G."/>
            <person name="Coutinho P."/>
            <person name="von Dohren H."/>
            <person name="Doonan J."/>
            <person name="Driessen A.J."/>
            <person name="Durek P."/>
            <person name="Espeso E."/>
            <person name="Fekete E."/>
            <person name="Flipphi M."/>
            <person name="Estrada C.G."/>
            <person name="Geysens S."/>
            <person name="Goldman G."/>
            <person name="de Groot P.W."/>
            <person name="Hansen K."/>
            <person name="Harris S.D."/>
            <person name="Heinekamp T."/>
            <person name="Helmstaedt K."/>
            <person name="Henrissat B."/>
            <person name="Hofmann G."/>
            <person name="Homan T."/>
            <person name="Horio T."/>
            <person name="Horiuchi H."/>
            <person name="James S."/>
            <person name="Jones M."/>
            <person name="Karaffa L."/>
            <person name="Karanyi Z."/>
            <person name="Kato M."/>
            <person name="Keller N."/>
            <person name="Kelly D.E."/>
            <person name="Kiel J.A."/>
            <person name="Kim J.M."/>
            <person name="van der Klei I.J."/>
            <person name="Klis F.M."/>
            <person name="Kovalchuk A."/>
            <person name="Krasevec N."/>
            <person name="Kubicek C.P."/>
            <person name="Liu B."/>
            <person name="Maccabe A."/>
            <person name="Meyer V."/>
            <person name="Mirabito P."/>
            <person name="Miskei M."/>
            <person name="Mos M."/>
            <person name="Mullins J."/>
            <person name="Nelson D.R."/>
            <person name="Nielsen J."/>
            <person name="Oakley B.R."/>
            <person name="Osmani S.A."/>
            <person name="Pakula T."/>
            <person name="Paszewski A."/>
            <person name="Paulsen I."/>
            <person name="Pilsyk S."/>
            <person name="Pocsi I."/>
            <person name="Punt P.J."/>
            <person name="Ram A.F."/>
            <person name="Ren Q."/>
            <person name="Robellet X."/>
            <person name="Robson G."/>
            <person name="Seiboth B."/>
            <person name="van Solingen P."/>
            <person name="Specht T."/>
            <person name="Sun J."/>
            <person name="Taheri-Talesh N."/>
            <person name="Takeshita N."/>
            <person name="Ussery D."/>
            <person name="vanKuyk P.A."/>
            <person name="Visser H."/>
            <person name="van de Vondervoort P.J."/>
            <person name="de Vries R.P."/>
            <person name="Walton J."/>
            <person name="Xiang X."/>
            <person name="Xiong Y."/>
            <person name="Zeng A.P."/>
            <person name="Brandt B.W."/>
            <person name="Cornell M.J."/>
            <person name="van den Hondel C.A."/>
            <person name="Visser J."/>
            <person name="Oliver S.G."/>
            <person name="Turner G."/>
        </authorList>
    </citation>
    <scope>GENOME REANNOTATION</scope>
    <source>
        <strain evidence="3">FGSC A4 / ATCC 38163 / CBS 112.46 / NRRL 194 / M139</strain>
    </source>
</reference>
<gene>
    <name evidence="2" type="ORF">ANIA_03801</name>
</gene>
<sequence length="568" mass="66090">MDTEYNYLNDQTVINDLINLSISSESDSLNENEAEIYHENDDRILHERNQAEVEVKECTHINLLDMNHQEVTDAMFNTIFQKRRDIISQRERPETRTTYSLYRSVCKSFQNSVACLASQTSCKPVLRKHSEPLLTSPFFVSRGIHSHPPPPPNKPPQLILDEILDLIRKMQSPDLTPSLFLRSPALKQFCQKYNGQTLSQIHNSFVNQDRFAAIIAKEKALLYRKGRGLAGVRCELDRHPEYREYVRRIYTDHDIVMIICGFNKQIQLLGSLDSFEVDMSYKRVKGDFNEVIFATFLPQHGKIITLLRVFMDHESAFSYKLLFTRVFQLIADIQGYMCAKQMSGLGHYLQELDPLQRPWTWQLMNILILCRTGDLSDYHSSARCRMESLLTCSTREEYFHLIELLEAHETPKIAEWARHKRHSVIAAGATLSSRILDQRDIDQYLARNQYGTSHLSRITSTRKRKRLAQDNELVLSSVEDNRRVLQDSFLHADLVPVVEVQDLDHGEAVTIQVFFRRSATANLQVQNLELQRQQLELEAQQVRIRKEKAEAEKLELENMLRRRELGLD</sequence>
<dbReference type="RefSeq" id="XP_050467448.1">
    <property type="nucleotide sequence ID" value="XM_050611416.1"/>
</dbReference>
<dbReference type="OMA" id="VESCHAN"/>
<evidence type="ECO:0000313" key="3">
    <source>
        <dbReference type="Proteomes" id="UP000000560"/>
    </source>
</evidence>
<keyword evidence="1" id="KW-0175">Coiled coil</keyword>
<reference evidence="3" key="1">
    <citation type="journal article" date="2005" name="Nature">
        <title>Sequencing of Aspergillus nidulans and comparative analysis with A. fumigatus and A. oryzae.</title>
        <authorList>
            <person name="Galagan J.E."/>
            <person name="Calvo S.E."/>
            <person name="Cuomo C."/>
            <person name="Ma L.J."/>
            <person name="Wortman J.R."/>
            <person name="Batzoglou S."/>
            <person name="Lee S.I."/>
            <person name="Basturkmen M."/>
            <person name="Spevak C.C."/>
            <person name="Clutterbuck J."/>
            <person name="Kapitonov V."/>
            <person name="Jurka J."/>
            <person name="Scazzocchio C."/>
            <person name="Farman M."/>
            <person name="Butler J."/>
            <person name="Purcell S."/>
            <person name="Harris S."/>
            <person name="Braus G.H."/>
            <person name="Draht O."/>
            <person name="Busch S."/>
            <person name="D'Enfert C."/>
            <person name="Bouchier C."/>
            <person name="Goldman G.H."/>
            <person name="Bell-Pedersen D."/>
            <person name="Griffiths-Jones S."/>
            <person name="Doonan J.H."/>
            <person name="Yu J."/>
            <person name="Vienken K."/>
            <person name="Pain A."/>
            <person name="Freitag M."/>
            <person name="Selker E.U."/>
            <person name="Archer D.B."/>
            <person name="Penalva M.A."/>
            <person name="Oakley B.R."/>
            <person name="Momany M."/>
            <person name="Tanaka T."/>
            <person name="Kumagai T."/>
            <person name="Asai K."/>
            <person name="Machida M."/>
            <person name="Nierman W.C."/>
            <person name="Denning D.W."/>
            <person name="Caddick M."/>
            <person name="Hynes M."/>
            <person name="Paoletti M."/>
            <person name="Fischer R."/>
            <person name="Miller B."/>
            <person name="Dyer P."/>
            <person name="Sachs M.S."/>
            <person name="Osmani S.A."/>
            <person name="Birren B.W."/>
        </authorList>
    </citation>
    <scope>NUCLEOTIDE SEQUENCE [LARGE SCALE GENOMIC DNA]</scope>
    <source>
        <strain evidence="3">FGSC A4 / ATCC 38163 / CBS 112.46 / NRRL 194 / M139</strain>
    </source>
</reference>
<protein>
    <submittedName>
        <fullName evidence="2">Uncharacterized protein</fullName>
    </submittedName>
</protein>
<dbReference type="KEGG" id="ani:ANIA_03801"/>
<feature type="coiled-coil region" evidence="1">
    <location>
        <begin position="518"/>
        <end position="566"/>
    </location>
</feature>
<name>C8V6U1_EMENI</name>
<dbReference type="HOGENOM" id="CLU_498766_0_0_1"/>
<proteinExistence type="predicted"/>
<dbReference type="Proteomes" id="UP000000560">
    <property type="component" value="Chromosome II"/>
</dbReference>
<evidence type="ECO:0000313" key="2">
    <source>
        <dbReference type="EMBL" id="CBF75354.1"/>
    </source>
</evidence>
<dbReference type="OrthoDB" id="4494726at2759"/>
<evidence type="ECO:0000256" key="1">
    <source>
        <dbReference type="SAM" id="Coils"/>
    </source>
</evidence>
<keyword evidence="3" id="KW-1185">Reference proteome</keyword>
<organism evidence="2 3">
    <name type="scientific">Emericella nidulans (strain FGSC A4 / ATCC 38163 / CBS 112.46 / NRRL 194 / M139)</name>
    <name type="common">Aspergillus nidulans</name>
    <dbReference type="NCBI Taxonomy" id="227321"/>
    <lineage>
        <taxon>Eukaryota</taxon>
        <taxon>Fungi</taxon>
        <taxon>Dikarya</taxon>
        <taxon>Ascomycota</taxon>
        <taxon>Pezizomycotina</taxon>
        <taxon>Eurotiomycetes</taxon>
        <taxon>Eurotiomycetidae</taxon>
        <taxon>Eurotiales</taxon>
        <taxon>Aspergillaceae</taxon>
        <taxon>Aspergillus</taxon>
        <taxon>Aspergillus subgen. Nidulantes</taxon>
    </lineage>
</organism>
<dbReference type="GeneID" id="2873220"/>
<dbReference type="AlphaFoldDB" id="C8V6U1"/>
<dbReference type="EMBL" id="BN001302">
    <property type="protein sequence ID" value="CBF75354.1"/>
    <property type="molecule type" value="Genomic_DNA"/>
</dbReference>
<dbReference type="InParanoid" id="C8V6U1"/>